<dbReference type="GO" id="GO:0006303">
    <property type="term" value="P:double-strand break repair via nonhomologous end joining"/>
    <property type="evidence" value="ECO:0007669"/>
    <property type="project" value="TreeGrafter"/>
</dbReference>
<dbReference type="Gene3D" id="2.40.50.140">
    <property type="entry name" value="Nucleic acid-binding proteins"/>
    <property type="match status" value="1"/>
</dbReference>
<protein>
    <recommendedName>
        <fullName evidence="7">DNA ligase IV</fullName>
    </recommendedName>
</protein>
<dbReference type="PANTHER" id="PTHR45997">
    <property type="entry name" value="DNA LIGASE 4"/>
    <property type="match status" value="1"/>
</dbReference>
<evidence type="ECO:0000256" key="1">
    <source>
        <dbReference type="ARBA" id="ARBA00022598"/>
    </source>
</evidence>
<dbReference type="GO" id="GO:0005524">
    <property type="term" value="F:ATP binding"/>
    <property type="evidence" value="ECO:0007669"/>
    <property type="project" value="InterPro"/>
</dbReference>
<dbReference type="Gene3D" id="3.40.50.10190">
    <property type="entry name" value="BRCT domain"/>
    <property type="match status" value="2"/>
</dbReference>
<gene>
    <name evidence="6" type="ORF">HAKA00212_LOCUS1281</name>
</gene>
<feature type="domain" description="BRCT" evidence="5">
    <location>
        <begin position="405"/>
        <end position="512"/>
    </location>
</feature>
<dbReference type="GO" id="GO:0032807">
    <property type="term" value="C:DNA ligase IV complex"/>
    <property type="evidence" value="ECO:0007669"/>
    <property type="project" value="TreeGrafter"/>
</dbReference>
<dbReference type="AlphaFoldDB" id="A0A7S3XL94"/>
<dbReference type="SUPFAM" id="SSF50249">
    <property type="entry name" value="Nucleic acid-binding proteins"/>
    <property type="match status" value="1"/>
</dbReference>
<feature type="domain" description="BRCT" evidence="5">
    <location>
        <begin position="645"/>
        <end position="705"/>
    </location>
</feature>
<dbReference type="PROSITE" id="PS50172">
    <property type="entry name" value="BRCT"/>
    <property type="match status" value="2"/>
</dbReference>
<proteinExistence type="predicted"/>
<keyword evidence="2" id="KW-0233">DNA recombination</keyword>
<evidence type="ECO:0000256" key="3">
    <source>
        <dbReference type="SAM" id="MobiDB-lite"/>
    </source>
</evidence>
<dbReference type="InterPro" id="IPR012310">
    <property type="entry name" value="DNA_ligase_ATP-dep_cent"/>
</dbReference>
<dbReference type="PANTHER" id="PTHR45997:SF1">
    <property type="entry name" value="DNA LIGASE 4"/>
    <property type="match status" value="1"/>
</dbReference>
<dbReference type="GO" id="GO:0003677">
    <property type="term" value="F:DNA binding"/>
    <property type="evidence" value="ECO:0007669"/>
    <property type="project" value="InterPro"/>
</dbReference>
<sequence>MEWWTRNIKKAPETYGFRMEKFIKEAVAAECVILDGEIAVWDNELGEMAPFRSNKTVAQKEDHRQLFYILFDVLYLAGEGAAEVLGPLGLRAGSLTAAPLRLRRRALRALLRKETPHRLELCHGLEVPALIGLEKNKNAQATATSQERRDKLLDYYTKAVEGKEEGLVVKDLESRYVTGNSSKKTNHWIKMKPEYSDQTTNLDLVVLGAYYSEGRRRAGLLSHFLLGLADGRSAGGDGRPTKFFTFGKVGTGYSLKELEDLNAKLEDHFVTFNPHKPPPVEWHPWKIGKRDDIPNKWIPPNKSVIFEVKCAEIVDSNQFSANWTLRFPRVECIRYDKDWHEAMTFSEMENARENFRSAAAQLSMMTVGAGKRRQKKKPGRRKSLKRGGKCVASHFLLADLENIEQASTIFENLEFCFLQGNYEVEEDSDDEDWTQQQEGERHVPKGLKTYTKAELDRVATAHGAHVVANPQATTDRVVAPGPELFLVRSLARGGRHDVLSFHWVLECLEQKRHEPPSHGHYIHMTAETKEKFGKIVDEYGDPFYEEKDASHLKKVLDEVERQRKTKKSSYSLKRRWEDLYWEDQLDKELADAMETSSNFFWQSKSVYYVDMYTDLGGIEPNSSHDQVDKDRKEKNSKLDITSMKLQFYGGRVVSALNMDVSHIIIDPESFSRREEVRERLKEMRRLRNSAYEPQVLCLGWVDDSITAGYYQRYDTPVSRQHRVDMSELGLTQNMLALARAGSSWYGCPRESLGSLSREGSLFSSSQNNTQSSQQGPPDLDVLPSPPRAAASPGNGRRW</sequence>
<accession>A0A7S3XL94</accession>
<dbReference type="SUPFAM" id="SSF56091">
    <property type="entry name" value="DNA ligase/mRNA capping enzyme, catalytic domain"/>
    <property type="match status" value="1"/>
</dbReference>
<dbReference type="GO" id="GO:0006297">
    <property type="term" value="P:nucleotide-excision repair, DNA gap filling"/>
    <property type="evidence" value="ECO:0007669"/>
    <property type="project" value="TreeGrafter"/>
</dbReference>
<dbReference type="GO" id="GO:0006310">
    <property type="term" value="P:DNA recombination"/>
    <property type="evidence" value="ECO:0007669"/>
    <property type="project" value="UniProtKB-KW"/>
</dbReference>
<feature type="region of interest" description="Disordered" evidence="3">
    <location>
        <begin position="756"/>
        <end position="798"/>
    </location>
</feature>
<evidence type="ECO:0008006" key="7">
    <source>
        <dbReference type="Google" id="ProtNLM"/>
    </source>
</evidence>
<name>A0A7S3XL94_HETAK</name>
<dbReference type="CDD" id="cd07968">
    <property type="entry name" value="OBF_DNA_ligase_IV"/>
    <property type="match status" value="1"/>
</dbReference>
<dbReference type="Pfam" id="PF04679">
    <property type="entry name" value="DNA_ligase_A_C"/>
    <property type="match status" value="1"/>
</dbReference>
<dbReference type="InterPro" id="IPR029710">
    <property type="entry name" value="LIG4"/>
</dbReference>
<dbReference type="Gene3D" id="3.30.470.30">
    <property type="entry name" value="DNA ligase/mRNA capping enzyme"/>
    <property type="match status" value="1"/>
</dbReference>
<dbReference type="SUPFAM" id="SSF52113">
    <property type="entry name" value="BRCT domain"/>
    <property type="match status" value="2"/>
</dbReference>
<evidence type="ECO:0000256" key="2">
    <source>
        <dbReference type="ARBA" id="ARBA00023172"/>
    </source>
</evidence>
<dbReference type="Pfam" id="PF01068">
    <property type="entry name" value="DNA_ligase_A_M"/>
    <property type="match status" value="1"/>
</dbReference>
<dbReference type="InterPro" id="IPR012340">
    <property type="entry name" value="NA-bd_OB-fold"/>
</dbReference>
<dbReference type="EMBL" id="HBIU01003588">
    <property type="protein sequence ID" value="CAE0622574.1"/>
    <property type="molecule type" value="Transcribed_RNA"/>
</dbReference>
<organism evidence="6">
    <name type="scientific">Heterosigma akashiwo</name>
    <name type="common">Chromophytic alga</name>
    <name type="synonym">Heterosigma carterae</name>
    <dbReference type="NCBI Taxonomy" id="2829"/>
    <lineage>
        <taxon>Eukaryota</taxon>
        <taxon>Sar</taxon>
        <taxon>Stramenopiles</taxon>
        <taxon>Ochrophyta</taxon>
        <taxon>Raphidophyceae</taxon>
        <taxon>Chattonellales</taxon>
        <taxon>Chattonellaceae</taxon>
        <taxon>Heterosigma</taxon>
    </lineage>
</organism>
<feature type="domain" description="ATP-dependent DNA ligase family profile" evidence="4">
    <location>
        <begin position="59"/>
        <end position="230"/>
    </location>
</feature>
<feature type="compositionally biased region" description="Low complexity" evidence="3">
    <location>
        <begin position="756"/>
        <end position="774"/>
    </location>
</feature>
<keyword evidence="1" id="KW-0436">Ligase</keyword>
<evidence type="ECO:0000313" key="6">
    <source>
        <dbReference type="EMBL" id="CAE0622574.1"/>
    </source>
</evidence>
<dbReference type="GO" id="GO:0003910">
    <property type="term" value="F:DNA ligase (ATP) activity"/>
    <property type="evidence" value="ECO:0007669"/>
    <property type="project" value="InterPro"/>
</dbReference>
<reference evidence="6" key="1">
    <citation type="submission" date="2021-01" db="EMBL/GenBank/DDBJ databases">
        <authorList>
            <person name="Corre E."/>
            <person name="Pelletier E."/>
            <person name="Niang G."/>
            <person name="Scheremetjew M."/>
            <person name="Finn R."/>
            <person name="Kale V."/>
            <person name="Holt S."/>
            <person name="Cochrane G."/>
            <person name="Meng A."/>
            <person name="Brown T."/>
            <person name="Cohen L."/>
        </authorList>
    </citation>
    <scope>NUCLEOTIDE SEQUENCE</scope>
    <source>
        <strain evidence="6">CCMP3107</strain>
    </source>
</reference>
<evidence type="ECO:0000259" key="4">
    <source>
        <dbReference type="PROSITE" id="PS50160"/>
    </source>
</evidence>
<evidence type="ECO:0000259" key="5">
    <source>
        <dbReference type="PROSITE" id="PS50172"/>
    </source>
</evidence>
<dbReference type="PROSITE" id="PS50160">
    <property type="entry name" value="DNA_LIGASE_A3"/>
    <property type="match status" value="1"/>
</dbReference>
<dbReference type="InterPro" id="IPR012309">
    <property type="entry name" value="DNA_ligase_ATP-dep_C"/>
</dbReference>
<dbReference type="InterPro" id="IPR001357">
    <property type="entry name" value="BRCT_dom"/>
</dbReference>
<dbReference type="InterPro" id="IPR036420">
    <property type="entry name" value="BRCT_dom_sf"/>
</dbReference>
<feature type="region of interest" description="Disordered" evidence="3">
    <location>
        <begin position="366"/>
        <end position="386"/>
    </location>
</feature>
<feature type="compositionally biased region" description="Basic residues" evidence="3">
    <location>
        <begin position="370"/>
        <end position="386"/>
    </location>
</feature>